<gene>
    <name evidence="1" type="ORF">CI15_27155</name>
</gene>
<organism evidence="1 2">
    <name type="scientific">Paraburkholderia monticola</name>
    <dbReference type="NCBI Taxonomy" id="1399968"/>
    <lineage>
        <taxon>Bacteria</taxon>
        <taxon>Pseudomonadati</taxon>
        <taxon>Pseudomonadota</taxon>
        <taxon>Betaproteobacteria</taxon>
        <taxon>Burkholderiales</taxon>
        <taxon>Burkholderiaceae</taxon>
        <taxon>Paraburkholderia</taxon>
    </lineage>
</organism>
<proteinExistence type="predicted"/>
<accession>A0A149PGP0</accession>
<dbReference type="Gene3D" id="1.25.40.380">
    <property type="entry name" value="Protein of unknown function DUF1810"/>
    <property type="match status" value="1"/>
</dbReference>
<reference evidence="1 2" key="1">
    <citation type="journal article" date="2015" name="Int. J. Syst. Evol. Microbiol.">
        <title>Burkholderia monticola sp. nov., isolated from mountain soil.</title>
        <authorList>
            <person name="Baek I."/>
            <person name="Seo B."/>
            <person name="Lee I."/>
            <person name="Yi H."/>
            <person name="Chun J."/>
        </authorList>
    </citation>
    <scope>NUCLEOTIDE SEQUENCE [LARGE SCALE GENOMIC DNA]</scope>
    <source>
        <strain evidence="1 2">JC2948</strain>
    </source>
</reference>
<name>A0A149PGP0_9BURK</name>
<sequence>MDDLYDLQRFVDAQDPVYTQVCDELRHGRKRSHWMWFVFPQIQGLGASAMAQRFALSSLAEAQAYLRHPILGARLRETTQLVNLVSDRSIEEIFGYPDDLKFRSSVTLFSRATNDNDVFVEALRKYFAGEADPRTLALL</sequence>
<dbReference type="OrthoDB" id="9801870at2"/>
<dbReference type="Proteomes" id="UP000075613">
    <property type="component" value="Unassembled WGS sequence"/>
</dbReference>
<keyword evidence="2" id="KW-1185">Reference proteome</keyword>
<dbReference type="AlphaFoldDB" id="A0A149PGP0"/>
<evidence type="ECO:0000313" key="1">
    <source>
        <dbReference type="EMBL" id="KXU84172.1"/>
    </source>
</evidence>
<dbReference type="SUPFAM" id="SSF140736">
    <property type="entry name" value="Rv1873-like"/>
    <property type="match status" value="1"/>
</dbReference>
<dbReference type="InterPro" id="IPR014937">
    <property type="entry name" value="DUF1810"/>
</dbReference>
<dbReference type="PIRSF" id="PIRSF008546">
    <property type="entry name" value="UCP008546"/>
    <property type="match status" value="1"/>
</dbReference>
<dbReference type="Pfam" id="PF08837">
    <property type="entry name" value="DUF1810"/>
    <property type="match status" value="1"/>
</dbReference>
<dbReference type="RefSeq" id="WP_062133846.1">
    <property type="nucleotide sequence ID" value="NZ_LRBG01000037.1"/>
</dbReference>
<dbReference type="InterPro" id="IPR036287">
    <property type="entry name" value="Rv1873-like_sf"/>
</dbReference>
<dbReference type="EMBL" id="LRBG01000037">
    <property type="protein sequence ID" value="KXU84172.1"/>
    <property type="molecule type" value="Genomic_DNA"/>
</dbReference>
<evidence type="ECO:0000313" key="2">
    <source>
        <dbReference type="Proteomes" id="UP000075613"/>
    </source>
</evidence>
<protein>
    <submittedName>
        <fullName evidence="1">Calpastatin</fullName>
    </submittedName>
</protein>
<comment type="caution">
    <text evidence="1">The sequence shown here is derived from an EMBL/GenBank/DDBJ whole genome shotgun (WGS) entry which is preliminary data.</text>
</comment>